<name>A0AAD8MG18_9APIA</name>
<accession>A0AAD8MG18</accession>
<sequence>MEAVSCKKRVRHDSDESSMSLPDVKKLKEELLHVSDLPTIQDDLDYLLKTFEDEISAVDVSSDSCESQPELGFLLEASDDELGLPPPVTSLQKVENEVVRVMSESSETSELWGFEEGVSGYDSFDLGFADVMYDYNCNNGGEYVTVDGLFDYSDMGFGSSDILLHSETLPAL</sequence>
<feature type="compositionally biased region" description="Basic residues" evidence="1">
    <location>
        <begin position="1"/>
        <end position="11"/>
    </location>
</feature>
<dbReference type="PANTHER" id="PTHR34539:SF19">
    <property type="entry name" value="T6J4.11 PROTEIN"/>
    <property type="match status" value="1"/>
</dbReference>
<dbReference type="Proteomes" id="UP001237642">
    <property type="component" value="Unassembled WGS sequence"/>
</dbReference>
<evidence type="ECO:0000256" key="1">
    <source>
        <dbReference type="SAM" id="MobiDB-lite"/>
    </source>
</evidence>
<proteinExistence type="predicted"/>
<dbReference type="AlphaFoldDB" id="A0AAD8MG18"/>
<protein>
    <submittedName>
        <fullName evidence="2">DNA repair protein RAD23-3</fullName>
    </submittedName>
</protein>
<keyword evidence="3" id="KW-1185">Reference proteome</keyword>
<reference evidence="2" key="1">
    <citation type="submission" date="2023-02" db="EMBL/GenBank/DDBJ databases">
        <title>Genome of toxic invasive species Heracleum sosnowskyi carries increased number of genes despite the absence of recent whole-genome duplications.</title>
        <authorList>
            <person name="Schelkunov M."/>
            <person name="Shtratnikova V."/>
            <person name="Makarenko M."/>
            <person name="Klepikova A."/>
            <person name="Omelchenko D."/>
            <person name="Novikova G."/>
            <person name="Obukhova E."/>
            <person name="Bogdanov V."/>
            <person name="Penin A."/>
            <person name="Logacheva M."/>
        </authorList>
    </citation>
    <scope>NUCLEOTIDE SEQUENCE</scope>
    <source>
        <strain evidence="2">Hsosn_3</strain>
        <tissue evidence="2">Leaf</tissue>
    </source>
</reference>
<reference evidence="2" key="2">
    <citation type="submission" date="2023-05" db="EMBL/GenBank/DDBJ databases">
        <authorList>
            <person name="Schelkunov M.I."/>
        </authorList>
    </citation>
    <scope>NUCLEOTIDE SEQUENCE</scope>
    <source>
        <strain evidence="2">Hsosn_3</strain>
        <tissue evidence="2">Leaf</tissue>
    </source>
</reference>
<evidence type="ECO:0000313" key="3">
    <source>
        <dbReference type="Proteomes" id="UP001237642"/>
    </source>
</evidence>
<feature type="region of interest" description="Disordered" evidence="1">
    <location>
        <begin position="1"/>
        <end position="21"/>
    </location>
</feature>
<dbReference type="EMBL" id="JAUIZM010000007">
    <property type="protein sequence ID" value="KAK1374580.1"/>
    <property type="molecule type" value="Genomic_DNA"/>
</dbReference>
<gene>
    <name evidence="2" type="ORF">POM88_030773</name>
</gene>
<organism evidence="2 3">
    <name type="scientific">Heracleum sosnowskyi</name>
    <dbReference type="NCBI Taxonomy" id="360622"/>
    <lineage>
        <taxon>Eukaryota</taxon>
        <taxon>Viridiplantae</taxon>
        <taxon>Streptophyta</taxon>
        <taxon>Embryophyta</taxon>
        <taxon>Tracheophyta</taxon>
        <taxon>Spermatophyta</taxon>
        <taxon>Magnoliopsida</taxon>
        <taxon>eudicotyledons</taxon>
        <taxon>Gunneridae</taxon>
        <taxon>Pentapetalae</taxon>
        <taxon>asterids</taxon>
        <taxon>campanulids</taxon>
        <taxon>Apiales</taxon>
        <taxon>Apiaceae</taxon>
        <taxon>Apioideae</taxon>
        <taxon>apioid superclade</taxon>
        <taxon>Tordylieae</taxon>
        <taxon>Tordyliinae</taxon>
        <taxon>Heracleum</taxon>
    </lineage>
</organism>
<comment type="caution">
    <text evidence="2">The sequence shown here is derived from an EMBL/GenBank/DDBJ whole genome shotgun (WGS) entry which is preliminary data.</text>
</comment>
<dbReference type="PANTHER" id="PTHR34539">
    <property type="entry name" value="T6J4.11 PROTEIN"/>
    <property type="match status" value="1"/>
</dbReference>
<evidence type="ECO:0000313" key="2">
    <source>
        <dbReference type="EMBL" id="KAK1374580.1"/>
    </source>
</evidence>